<keyword evidence="4" id="KW-1185">Reference proteome</keyword>
<dbReference type="RefSeq" id="WP_284138317.1">
    <property type="nucleotide sequence ID" value="NZ_JASJUT010000011.1"/>
</dbReference>
<evidence type="ECO:0000256" key="2">
    <source>
        <dbReference type="SAM" id="Coils"/>
    </source>
</evidence>
<keyword evidence="2" id="KW-0175">Coiled coil</keyword>
<evidence type="ECO:0000313" key="3">
    <source>
        <dbReference type="EMBL" id="MDK2597456.1"/>
    </source>
</evidence>
<comment type="similarity">
    <text evidence="1">Belongs to the PspA/Vipp/IM30 family.</text>
</comment>
<name>A0ABT7EQX9_9GAMM</name>
<gene>
    <name evidence="3" type="ORF">QNM18_20565</name>
</gene>
<feature type="coiled-coil region" evidence="2">
    <location>
        <begin position="97"/>
        <end position="124"/>
    </location>
</feature>
<proteinExistence type="inferred from homology"/>
<dbReference type="InterPro" id="IPR007157">
    <property type="entry name" value="PspA_VIPP1"/>
</dbReference>
<dbReference type="PANTHER" id="PTHR31088">
    <property type="entry name" value="MEMBRANE-ASSOCIATED PROTEIN VIPP1, CHLOROPLASTIC"/>
    <property type="match status" value="1"/>
</dbReference>
<organism evidence="3 4">
    <name type="scientific">Pseudoalteromonas obscura</name>
    <dbReference type="NCBI Taxonomy" id="3048491"/>
    <lineage>
        <taxon>Bacteria</taxon>
        <taxon>Pseudomonadati</taxon>
        <taxon>Pseudomonadota</taxon>
        <taxon>Gammaproteobacteria</taxon>
        <taxon>Alteromonadales</taxon>
        <taxon>Pseudoalteromonadaceae</taxon>
        <taxon>Pseudoalteromonas</taxon>
    </lineage>
</organism>
<evidence type="ECO:0000256" key="1">
    <source>
        <dbReference type="ARBA" id="ARBA00043985"/>
    </source>
</evidence>
<dbReference type="Pfam" id="PF04012">
    <property type="entry name" value="PspA_IM30"/>
    <property type="match status" value="1"/>
</dbReference>
<comment type="caution">
    <text evidence="3">The sequence shown here is derived from an EMBL/GenBank/DDBJ whole genome shotgun (WGS) entry which is preliminary data.</text>
</comment>
<accession>A0ABT7EQX9</accession>
<dbReference type="EMBL" id="JASJUT010000011">
    <property type="protein sequence ID" value="MDK2597456.1"/>
    <property type="molecule type" value="Genomic_DNA"/>
</dbReference>
<dbReference type="PANTHER" id="PTHR31088:SF6">
    <property type="entry name" value="PHAGE SHOCK PROTEIN A"/>
    <property type="match status" value="1"/>
</dbReference>
<protein>
    <submittedName>
        <fullName evidence="3">PspA/IM30 family protein</fullName>
    </submittedName>
</protein>
<evidence type="ECO:0000313" key="4">
    <source>
        <dbReference type="Proteomes" id="UP001231915"/>
    </source>
</evidence>
<sequence>MALIDRIEDLIKTEINTLLGKSALSVSSGSRMKTSVSRIQSLIAQLKVEESVVRRQIASYEKAINDWYEKAQFALEKGREDLAKAALREKLTCENKVQQVQQYAQQLSNSLSELENEYAVLHSRTESTQVKMNRSIREECLSARLKLKQALHSPVVRDLASHITNWENRLIKTEDNSSQGAQFEDGQTKKVKFEFNTLLRQEQVSSMLQALKDKATAAPTNKTLSN</sequence>
<dbReference type="Proteomes" id="UP001231915">
    <property type="component" value="Unassembled WGS sequence"/>
</dbReference>
<reference evidence="3 4" key="1">
    <citation type="submission" date="2023-05" db="EMBL/GenBank/DDBJ databases">
        <title>Pseudoalteromonas ardens sp. nov., Pseudoalteromonas obscura sp. nov., and Pseudoalteromonas umbrosa sp. nov., isolated from the coral Montipora capitata.</title>
        <authorList>
            <person name="Thomas E.M."/>
            <person name="Smith E.M."/>
            <person name="Papke E."/>
            <person name="Shlafstein M.D."/>
            <person name="Oline D.K."/>
            <person name="Videau P."/>
            <person name="Saw J.H."/>
            <person name="Strangman W.K."/>
            <person name="Ushijima B."/>
        </authorList>
    </citation>
    <scope>NUCLEOTIDE SEQUENCE [LARGE SCALE GENOMIC DNA]</scope>
    <source>
        <strain evidence="3 4">P94</strain>
    </source>
</reference>